<reference evidence="1" key="1">
    <citation type="journal article" date="2019" name="bioRxiv">
        <title>The Genome of the Zebra Mussel, Dreissena polymorpha: A Resource for Invasive Species Research.</title>
        <authorList>
            <person name="McCartney M.A."/>
            <person name="Auch B."/>
            <person name="Kono T."/>
            <person name="Mallez S."/>
            <person name="Zhang Y."/>
            <person name="Obille A."/>
            <person name="Becker A."/>
            <person name="Abrahante J.E."/>
            <person name="Garbe J."/>
            <person name="Badalamenti J.P."/>
            <person name="Herman A."/>
            <person name="Mangelson H."/>
            <person name="Liachko I."/>
            <person name="Sullivan S."/>
            <person name="Sone E.D."/>
            <person name="Koren S."/>
            <person name="Silverstein K.A.T."/>
            <person name="Beckman K.B."/>
            <person name="Gohl D.M."/>
        </authorList>
    </citation>
    <scope>NUCLEOTIDE SEQUENCE</scope>
    <source>
        <strain evidence="1">Duluth1</strain>
        <tissue evidence="1">Whole animal</tissue>
    </source>
</reference>
<evidence type="ECO:0000313" key="2">
    <source>
        <dbReference type="Proteomes" id="UP000828390"/>
    </source>
</evidence>
<name>A0A9D4RN49_DREPO</name>
<comment type="caution">
    <text evidence="1">The sequence shown here is derived from an EMBL/GenBank/DDBJ whole genome shotgun (WGS) entry which is preliminary data.</text>
</comment>
<dbReference type="EMBL" id="JAIWYP010000002">
    <property type="protein sequence ID" value="KAH3873253.1"/>
    <property type="molecule type" value="Genomic_DNA"/>
</dbReference>
<evidence type="ECO:0000313" key="1">
    <source>
        <dbReference type="EMBL" id="KAH3873253.1"/>
    </source>
</evidence>
<gene>
    <name evidence="1" type="ORF">DPMN_036483</name>
</gene>
<dbReference type="AlphaFoldDB" id="A0A9D4RN49"/>
<keyword evidence="2" id="KW-1185">Reference proteome</keyword>
<reference evidence="1" key="2">
    <citation type="submission" date="2020-11" db="EMBL/GenBank/DDBJ databases">
        <authorList>
            <person name="McCartney M.A."/>
            <person name="Auch B."/>
            <person name="Kono T."/>
            <person name="Mallez S."/>
            <person name="Becker A."/>
            <person name="Gohl D.M."/>
            <person name="Silverstein K.A.T."/>
            <person name="Koren S."/>
            <person name="Bechman K.B."/>
            <person name="Herman A."/>
            <person name="Abrahante J.E."/>
            <person name="Garbe J."/>
        </authorList>
    </citation>
    <scope>NUCLEOTIDE SEQUENCE</scope>
    <source>
        <strain evidence="1">Duluth1</strain>
        <tissue evidence="1">Whole animal</tissue>
    </source>
</reference>
<organism evidence="1 2">
    <name type="scientific">Dreissena polymorpha</name>
    <name type="common">Zebra mussel</name>
    <name type="synonym">Mytilus polymorpha</name>
    <dbReference type="NCBI Taxonomy" id="45954"/>
    <lineage>
        <taxon>Eukaryota</taxon>
        <taxon>Metazoa</taxon>
        <taxon>Spiralia</taxon>
        <taxon>Lophotrochozoa</taxon>
        <taxon>Mollusca</taxon>
        <taxon>Bivalvia</taxon>
        <taxon>Autobranchia</taxon>
        <taxon>Heteroconchia</taxon>
        <taxon>Euheterodonta</taxon>
        <taxon>Imparidentia</taxon>
        <taxon>Neoheterodontei</taxon>
        <taxon>Myida</taxon>
        <taxon>Dreissenoidea</taxon>
        <taxon>Dreissenidae</taxon>
        <taxon>Dreissena</taxon>
    </lineage>
</organism>
<dbReference type="Proteomes" id="UP000828390">
    <property type="component" value="Unassembled WGS sequence"/>
</dbReference>
<protein>
    <submittedName>
        <fullName evidence="1">Uncharacterized protein</fullName>
    </submittedName>
</protein>
<accession>A0A9D4RN49</accession>
<proteinExistence type="predicted"/>
<sequence>MSGVVGVVDGTHIACRAPSSEHRSSRAALILGRANGAGDVRSDLCLAVGNGQARPEAEEKSRAIALKLCWNDK</sequence>